<proteinExistence type="predicted"/>
<protein>
    <submittedName>
        <fullName evidence="2">Uncharacterized protein</fullName>
    </submittedName>
</protein>
<gene>
    <name evidence="2" type="ORF">Sxan_34080</name>
</gene>
<sequence>MGDLVVRLRDHGTDLALAEVFADRAGRVPLVGQHGRGPGPGPALRPAHPDGGHDLREGGGVTGLAGSENEREWPAPAVGGEVDLRGQSAAGPAEGMVERPARRGPY</sequence>
<organism evidence="2 3">
    <name type="scientific">Streptomyces xanthophaeus</name>
    <dbReference type="NCBI Taxonomy" id="67385"/>
    <lineage>
        <taxon>Bacteria</taxon>
        <taxon>Bacillati</taxon>
        <taxon>Actinomycetota</taxon>
        <taxon>Actinomycetes</taxon>
        <taxon>Kitasatosporales</taxon>
        <taxon>Streptomycetaceae</taxon>
        <taxon>Streptomyces</taxon>
    </lineage>
</organism>
<evidence type="ECO:0000313" key="2">
    <source>
        <dbReference type="EMBL" id="GHI86044.1"/>
    </source>
</evidence>
<reference evidence="2" key="1">
    <citation type="submission" date="2020-09" db="EMBL/GenBank/DDBJ databases">
        <title>Whole genome shotgun sequence of Streptomyces xanthophaeus NBRC 12829.</title>
        <authorList>
            <person name="Komaki H."/>
            <person name="Tamura T."/>
        </authorList>
    </citation>
    <scope>NUCLEOTIDE SEQUENCE</scope>
    <source>
        <strain evidence="2">NBRC 12829</strain>
    </source>
</reference>
<accession>A0A919LJ15</accession>
<comment type="caution">
    <text evidence="2">The sequence shown here is derived from an EMBL/GenBank/DDBJ whole genome shotgun (WGS) entry which is preliminary data.</text>
</comment>
<dbReference type="AlphaFoldDB" id="A0A919LJ15"/>
<evidence type="ECO:0000256" key="1">
    <source>
        <dbReference type="SAM" id="MobiDB-lite"/>
    </source>
</evidence>
<keyword evidence="3" id="KW-1185">Reference proteome</keyword>
<feature type="region of interest" description="Disordered" evidence="1">
    <location>
        <begin position="29"/>
        <end position="106"/>
    </location>
</feature>
<name>A0A919LJ15_9ACTN</name>
<dbReference type="EMBL" id="BNEE01000006">
    <property type="protein sequence ID" value="GHI86044.1"/>
    <property type="molecule type" value="Genomic_DNA"/>
</dbReference>
<feature type="compositionally biased region" description="Basic and acidic residues" evidence="1">
    <location>
        <begin position="96"/>
        <end position="106"/>
    </location>
</feature>
<dbReference type="Proteomes" id="UP000600026">
    <property type="component" value="Unassembled WGS sequence"/>
</dbReference>
<evidence type="ECO:0000313" key="3">
    <source>
        <dbReference type="Proteomes" id="UP000600026"/>
    </source>
</evidence>
<feature type="compositionally biased region" description="Basic and acidic residues" evidence="1">
    <location>
        <begin position="47"/>
        <end position="57"/>
    </location>
</feature>